<comment type="caution">
    <text evidence="8">Lacks conserved residue(s) required for the propagation of feature annotation.</text>
</comment>
<dbReference type="Pfam" id="PF02225">
    <property type="entry name" value="PA"/>
    <property type="match status" value="1"/>
</dbReference>
<sequence>MIIRFILVFIFITVHAIAVAAQRYTIQFHSPPGNREAAIKDQDAFLNFLRGNNMNFKLRYRYTDVMNAVSIELLPPEAVSYDESHANSTMKPTMFMAETITSCPYVHRYWPGKRYARPKIVMTPEDLEIGIPNLESAHKFTSVAQARENQLDGQGIKIAILDTGIDYTHPALGGCFGHGCLVSEGYDLVGDRYGDDVQPNPDNDPMDTCDGHGTHVAGIIIANDTYKGFQGVAPKAQLSVWRIFGCDGDTDDDIILQAAELAVKSGVDIINLSLGGGLSAWQEDALAVALSNLVDTGIVVIVAQGNEGRDEYTLSDNEQYTLPKLTNLSSIPTRVACNPIREDLTGRMVLVPTRGICTLRRKASYIQEAGAIGILVVESDEDEDISFKDVQLPVVYLNEEDIAPLSELLSQADTITLSFPSKPLRIHASDMVPSAFSTWGSDAELHLKPDIAAVGGYVFSTYPLYDHEWYKYGYGNGRSWERWPYLSGCIALYMQARGHRSPRHIYRSLANHARPLSHSLLPSLLESPIKQGAGLVQIYDTVLSTTEVDPFRLALNDTEHFRGKRTLRIKNHAKYSQTYRIAHRPAIAVSGYHLEKTAVPTRRPVYLNVSAFVHFEPETIVLEGGQTGKIHVTFQPPSLVTQDNHLLYGGYLQVNASSDINGTRHETIHVPYFGAVGNQRDLPIFDQKVREW</sequence>
<dbReference type="PANTHER" id="PTHR43806">
    <property type="entry name" value="PEPTIDASE S8"/>
    <property type="match status" value="1"/>
</dbReference>
<dbReference type="Pfam" id="PF06280">
    <property type="entry name" value="fn3_5"/>
    <property type="match status" value="1"/>
</dbReference>
<dbReference type="CDD" id="cd00538">
    <property type="entry name" value="PA"/>
    <property type="match status" value="1"/>
</dbReference>
<dbReference type="PANTHER" id="PTHR43806:SF66">
    <property type="entry name" value="SERIN ENDOPEPTIDASE"/>
    <property type="match status" value="1"/>
</dbReference>
<keyword evidence="5" id="KW-0378">Hydrolase</keyword>
<dbReference type="InterPro" id="IPR003137">
    <property type="entry name" value="PA_domain"/>
</dbReference>
<dbReference type="SUPFAM" id="SSF52743">
    <property type="entry name" value="Subtilisin-like"/>
    <property type="match status" value="1"/>
</dbReference>
<feature type="signal peptide" evidence="9">
    <location>
        <begin position="1"/>
        <end position="16"/>
    </location>
</feature>
<keyword evidence="4 9" id="KW-0732">Signal</keyword>
<protein>
    <recommendedName>
        <fullName evidence="15">Peptidase S8/S53 domain-containing protein</fullName>
    </recommendedName>
</protein>
<evidence type="ECO:0000256" key="7">
    <source>
        <dbReference type="PIRSR" id="PIRSR615500-1"/>
    </source>
</evidence>
<evidence type="ECO:0000313" key="13">
    <source>
        <dbReference type="EMBL" id="KAF7727701.1"/>
    </source>
</evidence>
<evidence type="ECO:0000259" key="10">
    <source>
        <dbReference type="Pfam" id="PF00082"/>
    </source>
</evidence>
<feature type="active site" description="Charge relay system" evidence="7">
    <location>
        <position position="212"/>
    </location>
</feature>
<accession>A0A8H7BUH0</accession>
<evidence type="ECO:0000259" key="11">
    <source>
        <dbReference type="Pfam" id="PF02225"/>
    </source>
</evidence>
<evidence type="ECO:0000256" key="8">
    <source>
        <dbReference type="PROSITE-ProRule" id="PRU01240"/>
    </source>
</evidence>
<dbReference type="InterPro" id="IPR000209">
    <property type="entry name" value="Peptidase_S8/S53_dom"/>
</dbReference>
<feature type="domain" description="C5a peptidase/Subtilisin-like protease SBT2-like Fn3-like" evidence="12">
    <location>
        <begin position="554"/>
        <end position="672"/>
    </location>
</feature>
<evidence type="ECO:0000313" key="14">
    <source>
        <dbReference type="Proteomes" id="UP000605846"/>
    </source>
</evidence>
<dbReference type="PROSITE" id="PS51892">
    <property type="entry name" value="SUBTILASE"/>
    <property type="match status" value="1"/>
</dbReference>
<evidence type="ECO:0000256" key="1">
    <source>
        <dbReference type="ARBA" id="ARBA00011073"/>
    </source>
</evidence>
<evidence type="ECO:0008006" key="15">
    <source>
        <dbReference type="Google" id="ProtNLM"/>
    </source>
</evidence>
<dbReference type="AlphaFoldDB" id="A0A8H7BUH0"/>
<dbReference type="InterPro" id="IPR015500">
    <property type="entry name" value="Peptidase_S8_subtilisin-rel"/>
</dbReference>
<keyword evidence="3" id="KW-0645">Protease</keyword>
<dbReference type="GO" id="GO:0005615">
    <property type="term" value="C:extracellular space"/>
    <property type="evidence" value="ECO:0007669"/>
    <property type="project" value="TreeGrafter"/>
</dbReference>
<keyword evidence="2" id="KW-0134">Cell wall</keyword>
<comment type="caution">
    <text evidence="13">The sequence shown here is derived from an EMBL/GenBank/DDBJ whole genome shotgun (WGS) entry which is preliminary data.</text>
</comment>
<evidence type="ECO:0000256" key="6">
    <source>
        <dbReference type="ARBA" id="ARBA00022825"/>
    </source>
</evidence>
<dbReference type="PROSITE" id="PS00136">
    <property type="entry name" value="SUBTILASE_ASP"/>
    <property type="match status" value="1"/>
</dbReference>
<dbReference type="InterPro" id="IPR050131">
    <property type="entry name" value="Peptidase_S8_subtilisin-like"/>
</dbReference>
<dbReference type="EMBL" id="JABAYA010000051">
    <property type="protein sequence ID" value="KAF7727701.1"/>
    <property type="molecule type" value="Genomic_DNA"/>
</dbReference>
<keyword evidence="2" id="KW-0964">Secreted</keyword>
<feature type="domain" description="PA" evidence="11">
    <location>
        <begin position="336"/>
        <end position="403"/>
    </location>
</feature>
<evidence type="ECO:0000256" key="3">
    <source>
        <dbReference type="ARBA" id="ARBA00022670"/>
    </source>
</evidence>
<dbReference type="Gene3D" id="3.40.50.200">
    <property type="entry name" value="Peptidase S8/S53 domain"/>
    <property type="match status" value="1"/>
</dbReference>
<comment type="similarity">
    <text evidence="1 8">Belongs to the peptidase S8 family.</text>
</comment>
<evidence type="ECO:0000259" key="12">
    <source>
        <dbReference type="Pfam" id="PF06280"/>
    </source>
</evidence>
<feature type="chain" id="PRO_5034257641" description="Peptidase S8/S53 domain-containing protein" evidence="9">
    <location>
        <begin position="17"/>
        <end position="692"/>
    </location>
</feature>
<dbReference type="InterPro" id="IPR034187">
    <property type="entry name" value="Peptidases_S8_5"/>
</dbReference>
<keyword evidence="6" id="KW-0720">Serine protease</keyword>
<dbReference type="Proteomes" id="UP000605846">
    <property type="component" value="Unassembled WGS sequence"/>
</dbReference>
<dbReference type="InterPro" id="IPR010435">
    <property type="entry name" value="C5a/SBT2-like_Fn3"/>
</dbReference>
<dbReference type="GO" id="GO:0004252">
    <property type="term" value="F:serine-type endopeptidase activity"/>
    <property type="evidence" value="ECO:0007669"/>
    <property type="project" value="InterPro"/>
</dbReference>
<dbReference type="GO" id="GO:0006508">
    <property type="term" value="P:proteolysis"/>
    <property type="evidence" value="ECO:0007669"/>
    <property type="project" value="UniProtKB-KW"/>
</dbReference>
<dbReference type="PRINTS" id="PR00723">
    <property type="entry name" value="SUBTILISIN"/>
</dbReference>
<feature type="active site" description="Charge relay system" evidence="7">
    <location>
        <position position="479"/>
    </location>
</feature>
<organism evidence="13 14">
    <name type="scientific">Apophysomyces ossiformis</name>
    <dbReference type="NCBI Taxonomy" id="679940"/>
    <lineage>
        <taxon>Eukaryota</taxon>
        <taxon>Fungi</taxon>
        <taxon>Fungi incertae sedis</taxon>
        <taxon>Mucoromycota</taxon>
        <taxon>Mucoromycotina</taxon>
        <taxon>Mucoromycetes</taxon>
        <taxon>Mucorales</taxon>
        <taxon>Mucorineae</taxon>
        <taxon>Mucoraceae</taxon>
        <taxon>Apophysomyces</taxon>
    </lineage>
</organism>
<dbReference type="CDD" id="cd07489">
    <property type="entry name" value="Peptidases_S8_5"/>
    <property type="match status" value="1"/>
</dbReference>
<dbReference type="Gene3D" id="3.50.30.30">
    <property type="match status" value="1"/>
</dbReference>
<evidence type="ECO:0000256" key="9">
    <source>
        <dbReference type="SAM" id="SignalP"/>
    </source>
</evidence>
<evidence type="ECO:0000256" key="5">
    <source>
        <dbReference type="ARBA" id="ARBA00022801"/>
    </source>
</evidence>
<evidence type="ECO:0000256" key="4">
    <source>
        <dbReference type="ARBA" id="ARBA00022729"/>
    </source>
</evidence>
<dbReference type="InterPro" id="IPR036852">
    <property type="entry name" value="Peptidase_S8/S53_dom_sf"/>
</dbReference>
<reference evidence="13" key="1">
    <citation type="submission" date="2020-01" db="EMBL/GenBank/DDBJ databases">
        <title>Genome Sequencing of Three Apophysomyces-Like Fungal Strains Confirms a Novel Fungal Genus in the Mucoromycota with divergent Burkholderia-like Endosymbiotic Bacteria.</title>
        <authorList>
            <person name="Stajich J.E."/>
            <person name="Macias A.M."/>
            <person name="Carter-House D."/>
            <person name="Lovett B."/>
            <person name="Kasson L.R."/>
            <person name="Berry K."/>
            <person name="Grigoriev I."/>
            <person name="Chang Y."/>
            <person name="Spatafora J."/>
            <person name="Kasson M.T."/>
        </authorList>
    </citation>
    <scope>NUCLEOTIDE SEQUENCE</scope>
    <source>
        <strain evidence="13">NRRL A-21654</strain>
    </source>
</reference>
<name>A0A8H7BUH0_9FUNG</name>
<keyword evidence="14" id="KW-1185">Reference proteome</keyword>
<dbReference type="Pfam" id="PF00082">
    <property type="entry name" value="Peptidase_S8"/>
    <property type="match status" value="1"/>
</dbReference>
<evidence type="ECO:0000256" key="2">
    <source>
        <dbReference type="ARBA" id="ARBA00022512"/>
    </source>
</evidence>
<dbReference type="OrthoDB" id="206201at2759"/>
<dbReference type="GO" id="GO:0016020">
    <property type="term" value="C:membrane"/>
    <property type="evidence" value="ECO:0007669"/>
    <property type="project" value="InterPro"/>
</dbReference>
<gene>
    <name evidence="13" type="ORF">EC973_007257</name>
</gene>
<dbReference type="InterPro" id="IPR023827">
    <property type="entry name" value="Peptidase_S8_Asp-AS"/>
</dbReference>
<proteinExistence type="inferred from homology"/>
<feature type="active site" description="Charge relay system" evidence="7">
    <location>
        <position position="162"/>
    </location>
</feature>
<feature type="domain" description="Peptidase S8/S53" evidence="10">
    <location>
        <begin position="153"/>
        <end position="513"/>
    </location>
</feature>